<dbReference type="Gene3D" id="3.30.565.40">
    <property type="entry name" value="Fervidobacterium nodosum Rt17-B1 like"/>
    <property type="match status" value="1"/>
</dbReference>
<protein>
    <submittedName>
        <fullName evidence="3">DUF3298 domain-containing protein</fullName>
    </submittedName>
</protein>
<organism evidence="3 4">
    <name type="scientific">Acinetobacter wuhouensis</name>
    <dbReference type="NCBI Taxonomy" id="1879050"/>
    <lineage>
        <taxon>Bacteria</taxon>
        <taxon>Pseudomonadati</taxon>
        <taxon>Pseudomonadota</taxon>
        <taxon>Gammaproteobacteria</taxon>
        <taxon>Moraxellales</taxon>
        <taxon>Moraxellaceae</taxon>
        <taxon>Acinetobacter</taxon>
    </lineage>
</organism>
<evidence type="ECO:0000313" key="4">
    <source>
        <dbReference type="Proteomes" id="UP000279962"/>
    </source>
</evidence>
<dbReference type="PROSITE" id="PS51257">
    <property type="entry name" value="PROKAR_LIPOPROTEIN"/>
    <property type="match status" value="1"/>
</dbReference>
<evidence type="ECO:0000259" key="2">
    <source>
        <dbReference type="Pfam" id="PF11738"/>
    </source>
</evidence>
<dbReference type="InterPro" id="IPR037126">
    <property type="entry name" value="PdaC/RsiV-like_sf"/>
</dbReference>
<dbReference type="Pfam" id="PF11738">
    <property type="entry name" value="DUF3298"/>
    <property type="match status" value="1"/>
</dbReference>
<name>A0A3G2T4J2_9GAMM</name>
<dbReference type="RefSeq" id="WP_087553173.1">
    <property type="nucleotide sequence ID" value="NZ_CP033133.1"/>
</dbReference>
<reference evidence="3 4" key="1">
    <citation type="submission" date="2018-10" db="EMBL/GenBank/DDBJ databases">
        <title>The complete genome of Acinetobacter wuhouensis strain WCHAW010062.</title>
        <authorList>
            <person name="Hu Y."/>
            <person name="Long H."/>
            <person name="Feng Y."/>
            <person name="Zong Z."/>
        </authorList>
    </citation>
    <scope>NUCLEOTIDE SEQUENCE [LARGE SCALE GENOMIC DNA]</scope>
    <source>
        <strain evidence="3 4">WCHAW010062</strain>
    </source>
</reference>
<evidence type="ECO:0000256" key="1">
    <source>
        <dbReference type="SAM" id="MobiDB-lite"/>
    </source>
</evidence>
<dbReference type="InterPro" id="IPR021729">
    <property type="entry name" value="DUF3298"/>
</dbReference>
<feature type="compositionally biased region" description="Polar residues" evidence="1">
    <location>
        <begin position="106"/>
        <end position="119"/>
    </location>
</feature>
<dbReference type="Gene3D" id="3.90.640.20">
    <property type="entry name" value="Heat-shock cognate protein, ATPase"/>
    <property type="match status" value="1"/>
</dbReference>
<feature type="domain" description="DUF3298" evidence="2">
    <location>
        <begin position="163"/>
        <end position="242"/>
    </location>
</feature>
<dbReference type="Proteomes" id="UP000279962">
    <property type="component" value="Chromosome"/>
</dbReference>
<dbReference type="AlphaFoldDB" id="A0A3G2T4J2"/>
<gene>
    <name evidence="3" type="ORF">CDG68_16755</name>
</gene>
<proteinExistence type="predicted"/>
<dbReference type="EMBL" id="CP033133">
    <property type="protein sequence ID" value="AYO55204.1"/>
    <property type="molecule type" value="Genomic_DNA"/>
</dbReference>
<sequence>MLLRAKKQWLYAIPVCTAVLFAVGCQEKPAPQEQTSAPTAKSEQTPLIQAKVERVDVLKKQFCDEDGCTQYDLQTVKSNVPWIDEYFLNRIKKDVPSAFEKEQANAPAQSETQPSPKGLNQNSIYVRFISQQNNLATFVIQTYTYPAGAAHGMYHNEYVTFDLTTQKRLALTDILKPNVEAKVAEQLYDANANWLIQKDITRDKLQLSDNYYYGVNGIVFVYPLYELTSYADGMPELKLPYQVAKDLIKAEYLPSLLQVEPVVEKPIAP</sequence>
<feature type="region of interest" description="Disordered" evidence="1">
    <location>
        <begin position="100"/>
        <end position="119"/>
    </location>
</feature>
<accession>A0A3G2T4J2</accession>
<evidence type="ECO:0000313" key="3">
    <source>
        <dbReference type="EMBL" id="AYO55204.1"/>
    </source>
</evidence>